<dbReference type="RefSeq" id="XP_062658599.1">
    <property type="nucleotide sequence ID" value="XM_062799265.1"/>
</dbReference>
<dbReference type="Proteomes" id="UP001278766">
    <property type="component" value="Unassembled WGS sequence"/>
</dbReference>
<evidence type="ECO:0000313" key="2">
    <source>
        <dbReference type="EMBL" id="KAK3295085.1"/>
    </source>
</evidence>
<proteinExistence type="predicted"/>
<sequence>MGRPGAMLVQSQPTHDGITDSDLKSWYLDKHIPEVLDTGGVRGVLFCQLDRESSKEYLGEQVPKLYLAVYLLHDLAWLHEEGCGLWRLPLVLSSNNVDLEARHRGRSVFEVAEFVTHFWEVVEAAAHNGMVAQPMAGPPDDDKTKEEPTMRLVLSYLDSPDKSRTNLADLMPAPAHDQEPEAIISTLFKVDETNPGPPASKNEKGDTPVPLPEQKYLHCHQLFGNTLHESPLPPHGFRLSTVEYTVLAEFGDTKPLRSGNETSVQA</sequence>
<dbReference type="AlphaFoldDB" id="A0AAE0LRY4"/>
<organism evidence="2 3">
    <name type="scientific">Chaetomium fimeti</name>
    <dbReference type="NCBI Taxonomy" id="1854472"/>
    <lineage>
        <taxon>Eukaryota</taxon>
        <taxon>Fungi</taxon>
        <taxon>Dikarya</taxon>
        <taxon>Ascomycota</taxon>
        <taxon>Pezizomycotina</taxon>
        <taxon>Sordariomycetes</taxon>
        <taxon>Sordariomycetidae</taxon>
        <taxon>Sordariales</taxon>
        <taxon>Chaetomiaceae</taxon>
        <taxon>Chaetomium</taxon>
    </lineage>
</organism>
<protein>
    <submittedName>
        <fullName evidence="2">Uncharacterized protein</fullName>
    </submittedName>
</protein>
<name>A0AAE0LRY4_9PEZI</name>
<evidence type="ECO:0000313" key="3">
    <source>
        <dbReference type="Proteomes" id="UP001278766"/>
    </source>
</evidence>
<comment type="caution">
    <text evidence="2">The sequence shown here is derived from an EMBL/GenBank/DDBJ whole genome shotgun (WGS) entry which is preliminary data.</text>
</comment>
<dbReference type="GeneID" id="87836213"/>
<dbReference type="EMBL" id="JAUEPN010000005">
    <property type="protein sequence ID" value="KAK3295085.1"/>
    <property type="molecule type" value="Genomic_DNA"/>
</dbReference>
<keyword evidence="3" id="KW-1185">Reference proteome</keyword>
<accession>A0AAE0LRY4</accession>
<gene>
    <name evidence="2" type="ORF">B0H64DRAFT_201443</name>
</gene>
<evidence type="ECO:0000256" key="1">
    <source>
        <dbReference type="SAM" id="MobiDB-lite"/>
    </source>
</evidence>
<feature type="region of interest" description="Disordered" evidence="1">
    <location>
        <begin position="191"/>
        <end position="210"/>
    </location>
</feature>
<reference evidence="2" key="2">
    <citation type="submission" date="2023-06" db="EMBL/GenBank/DDBJ databases">
        <authorList>
            <consortium name="Lawrence Berkeley National Laboratory"/>
            <person name="Haridas S."/>
            <person name="Hensen N."/>
            <person name="Bonometti L."/>
            <person name="Westerberg I."/>
            <person name="Brannstrom I.O."/>
            <person name="Guillou S."/>
            <person name="Cros-Aarteil S."/>
            <person name="Calhoun S."/>
            <person name="Kuo A."/>
            <person name="Mondo S."/>
            <person name="Pangilinan J."/>
            <person name="Riley R."/>
            <person name="Labutti K."/>
            <person name="Andreopoulos B."/>
            <person name="Lipzen A."/>
            <person name="Chen C."/>
            <person name="Yanf M."/>
            <person name="Daum C."/>
            <person name="Ng V."/>
            <person name="Clum A."/>
            <person name="Steindorff A."/>
            <person name="Ohm R."/>
            <person name="Martin F."/>
            <person name="Silar P."/>
            <person name="Natvig D."/>
            <person name="Lalanne C."/>
            <person name="Gautier V."/>
            <person name="Ament-Velasquez S.L."/>
            <person name="Kruys A."/>
            <person name="Hutchinson M.I."/>
            <person name="Powell A.J."/>
            <person name="Barry K."/>
            <person name="Miller A.N."/>
            <person name="Grigoriev I.V."/>
            <person name="Debuchy R."/>
            <person name="Gladieux P."/>
            <person name="Thoren M.H."/>
            <person name="Johannesson H."/>
        </authorList>
    </citation>
    <scope>NUCLEOTIDE SEQUENCE</scope>
    <source>
        <strain evidence="2">CBS 168.71</strain>
    </source>
</reference>
<reference evidence="2" key="1">
    <citation type="journal article" date="2023" name="Mol. Phylogenet. Evol.">
        <title>Genome-scale phylogeny and comparative genomics of the fungal order Sordariales.</title>
        <authorList>
            <person name="Hensen N."/>
            <person name="Bonometti L."/>
            <person name="Westerberg I."/>
            <person name="Brannstrom I.O."/>
            <person name="Guillou S."/>
            <person name="Cros-Aarteil S."/>
            <person name="Calhoun S."/>
            <person name="Haridas S."/>
            <person name="Kuo A."/>
            <person name="Mondo S."/>
            <person name="Pangilinan J."/>
            <person name="Riley R."/>
            <person name="LaButti K."/>
            <person name="Andreopoulos B."/>
            <person name="Lipzen A."/>
            <person name="Chen C."/>
            <person name="Yan M."/>
            <person name="Daum C."/>
            <person name="Ng V."/>
            <person name="Clum A."/>
            <person name="Steindorff A."/>
            <person name="Ohm R.A."/>
            <person name="Martin F."/>
            <person name="Silar P."/>
            <person name="Natvig D.O."/>
            <person name="Lalanne C."/>
            <person name="Gautier V."/>
            <person name="Ament-Velasquez S.L."/>
            <person name="Kruys A."/>
            <person name="Hutchinson M.I."/>
            <person name="Powell A.J."/>
            <person name="Barry K."/>
            <person name="Miller A.N."/>
            <person name="Grigoriev I.V."/>
            <person name="Debuchy R."/>
            <person name="Gladieux P."/>
            <person name="Hiltunen Thoren M."/>
            <person name="Johannesson H."/>
        </authorList>
    </citation>
    <scope>NUCLEOTIDE SEQUENCE</scope>
    <source>
        <strain evidence="2">CBS 168.71</strain>
    </source>
</reference>